<accession>A0ABN4U3J0</accession>
<evidence type="ECO:0008006" key="7">
    <source>
        <dbReference type="Google" id="ProtNLM"/>
    </source>
</evidence>
<evidence type="ECO:0000256" key="1">
    <source>
        <dbReference type="ARBA" id="ARBA00022676"/>
    </source>
</evidence>
<evidence type="ECO:0000313" key="6">
    <source>
        <dbReference type="Proteomes" id="UP000178666"/>
    </source>
</evidence>
<dbReference type="Pfam" id="PF00534">
    <property type="entry name" value="Glycos_transf_1"/>
    <property type="match status" value="1"/>
</dbReference>
<dbReference type="RefSeq" id="WP_071001144.1">
    <property type="nucleotide sequence ID" value="NZ_CP014352.1"/>
</dbReference>
<name>A0ABN4U3J0_9ACTN</name>
<organism evidence="5 6">
    <name type="scientific">Acidipropionibacterium acidipropionici</name>
    <dbReference type="NCBI Taxonomy" id="1748"/>
    <lineage>
        <taxon>Bacteria</taxon>
        <taxon>Bacillati</taxon>
        <taxon>Actinomycetota</taxon>
        <taxon>Actinomycetes</taxon>
        <taxon>Propionibacteriales</taxon>
        <taxon>Propionibacteriaceae</taxon>
        <taxon>Acidipropionibacterium</taxon>
    </lineage>
</organism>
<protein>
    <recommendedName>
        <fullName evidence="7">Glycosyltransferase family 1 protein</fullName>
    </recommendedName>
</protein>
<dbReference type="SUPFAM" id="SSF53756">
    <property type="entry name" value="UDP-Glycosyltransferase/glycogen phosphorylase"/>
    <property type="match status" value="1"/>
</dbReference>
<dbReference type="Proteomes" id="UP000178666">
    <property type="component" value="Chromosome"/>
</dbReference>
<proteinExistence type="predicted"/>
<feature type="domain" description="Glycosyltransferase subfamily 4-like N-terminal" evidence="4">
    <location>
        <begin position="61"/>
        <end position="149"/>
    </location>
</feature>
<dbReference type="InterPro" id="IPR028098">
    <property type="entry name" value="Glyco_trans_4-like_N"/>
</dbReference>
<evidence type="ECO:0000259" key="3">
    <source>
        <dbReference type="Pfam" id="PF00534"/>
    </source>
</evidence>
<evidence type="ECO:0000259" key="4">
    <source>
        <dbReference type="Pfam" id="PF13439"/>
    </source>
</evidence>
<dbReference type="PANTHER" id="PTHR46401:SF2">
    <property type="entry name" value="GLYCOSYLTRANSFERASE WBBK-RELATED"/>
    <property type="match status" value="1"/>
</dbReference>
<keyword evidence="1" id="KW-0328">Glycosyltransferase</keyword>
<dbReference type="Gene3D" id="3.40.50.2000">
    <property type="entry name" value="Glycogen Phosphorylase B"/>
    <property type="match status" value="2"/>
</dbReference>
<reference evidence="5 6" key="1">
    <citation type="journal article" date="2016" name="Plant Dis.">
        <title>Improved production of propionic acid using genome shuffling.</title>
        <authorList>
            <person name="Luna-Flores C.H."/>
            <person name="Palfreyman R.W."/>
            <person name="Kromer J.O."/>
            <person name="Nielsen L.K."/>
            <person name="Marcellin E."/>
        </authorList>
    </citation>
    <scope>NUCLEOTIDE SEQUENCE [LARGE SCALE GENOMIC DNA]</scope>
    <source>
        <strain evidence="5 6">F3E8</strain>
    </source>
</reference>
<sequence>MEIALSGRFIERNVGGNSTYGRALQKGLEARGQHTVLIPYRSSALSTAIAETRYGRSHPASVDLVHFLADTGPLVAPRGPSVLTVHGVASRWTDVSRSHVANRVWLARVARAVRLCDRIITVSHSSASDVSEVFGVPADRITVIYHGLEAAVIDPPTETPERLRFLADEEFVLYLGNIEPRKNLVNLARAFATDALRSTRLVVAGRPAWDYDESLAAFNAADNVDYLGFVSDDERSWLYTHCRLFVFPSHYEGFGLPVLEALGAGVPVACSDRGSLAEVAGPAKVLPGIDVGGISDGIEDALSDDQWRSRIGSLGPQWASKFTWERSVDKHLDLYRELVG</sequence>
<dbReference type="PANTHER" id="PTHR46401">
    <property type="entry name" value="GLYCOSYLTRANSFERASE WBBK-RELATED"/>
    <property type="match status" value="1"/>
</dbReference>
<dbReference type="EMBL" id="CP015970">
    <property type="protein sequence ID" value="AOZ47633.1"/>
    <property type="molecule type" value="Genomic_DNA"/>
</dbReference>
<keyword evidence="2" id="KW-0808">Transferase</keyword>
<dbReference type="Pfam" id="PF13439">
    <property type="entry name" value="Glyco_transf_4"/>
    <property type="match status" value="1"/>
</dbReference>
<gene>
    <name evidence="5" type="ORF">A8L58_14170</name>
</gene>
<dbReference type="InterPro" id="IPR001296">
    <property type="entry name" value="Glyco_trans_1"/>
</dbReference>
<keyword evidence="6" id="KW-1185">Reference proteome</keyword>
<feature type="domain" description="Glycosyl transferase family 1" evidence="3">
    <location>
        <begin position="161"/>
        <end position="314"/>
    </location>
</feature>
<dbReference type="CDD" id="cd03809">
    <property type="entry name" value="GT4_MtfB-like"/>
    <property type="match status" value="1"/>
</dbReference>
<evidence type="ECO:0000256" key="2">
    <source>
        <dbReference type="ARBA" id="ARBA00022679"/>
    </source>
</evidence>
<evidence type="ECO:0000313" key="5">
    <source>
        <dbReference type="EMBL" id="AOZ47633.1"/>
    </source>
</evidence>